<accession>A0A7Y9LPX5</accession>
<dbReference type="RefSeq" id="WP_179589149.1">
    <property type="nucleotide sequence ID" value="NZ_JACBYR010000002.1"/>
</dbReference>
<name>A0A7Y9LPX5_9BURK</name>
<keyword evidence="3" id="KW-0675">Receptor</keyword>
<keyword evidence="2" id="KW-0732">Signal</keyword>
<dbReference type="Gene3D" id="3.40.190.150">
    <property type="entry name" value="Bordetella uptake gene, domain 1"/>
    <property type="match status" value="1"/>
</dbReference>
<reference evidence="3 4" key="1">
    <citation type="submission" date="2020-07" db="EMBL/GenBank/DDBJ databases">
        <title>Genomic Encyclopedia of Type Strains, Phase IV (KMG-V): Genome sequencing to study the core and pangenomes of soil and plant-associated prokaryotes.</title>
        <authorList>
            <person name="Whitman W."/>
        </authorList>
    </citation>
    <scope>NUCLEOTIDE SEQUENCE [LARGE SCALE GENOMIC DNA]</scope>
    <source>
        <strain evidence="3 4">SAS40</strain>
    </source>
</reference>
<dbReference type="InterPro" id="IPR042100">
    <property type="entry name" value="Bug_dom1"/>
</dbReference>
<evidence type="ECO:0000256" key="1">
    <source>
        <dbReference type="ARBA" id="ARBA00006987"/>
    </source>
</evidence>
<protein>
    <submittedName>
        <fullName evidence="3">Tripartite-type tricarboxylate transporter receptor subunit TctC</fullName>
    </submittedName>
</protein>
<dbReference type="CDD" id="cd07012">
    <property type="entry name" value="PBP2_Bug_TTT"/>
    <property type="match status" value="1"/>
</dbReference>
<dbReference type="PANTHER" id="PTHR42928">
    <property type="entry name" value="TRICARBOXYLATE-BINDING PROTEIN"/>
    <property type="match status" value="1"/>
</dbReference>
<dbReference type="PANTHER" id="PTHR42928:SF5">
    <property type="entry name" value="BLR1237 PROTEIN"/>
    <property type="match status" value="1"/>
</dbReference>
<evidence type="ECO:0000313" key="3">
    <source>
        <dbReference type="EMBL" id="NYE85153.1"/>
    </source>
</evidence>
<comment type="caution">
    <text evidence="3">The sequence shown here is derived from an EMBL/GenBank/DDBJ whole genome shotgun (WGS) entry which is preliminary data.</text>
</comment>
<feature type="signal peptide" evidence="2">
    <location>
        <begin position="1"/>
        <end position="30"/>
    </location>
</feature>
<dbReference type="EMBL" id="JACBYR010000002">
    <property type="protein sequence ID" value="NYE85153.1"/>
    <property type="molecule type" value="Genomic_DNA"/>
</dbReference>
<evidence type="ECO:0000256" key="2">
    <source>
        <dbReference type="SAM" id="SignalP"/>
    </source>
</evidence>
<dbReference type="Proteomes" id="UP000542125">
    <property type="component" value="Unassembled WGS sequence"/>
</dbReference>
<dbReference type="SUPFAM" id="SSF53850">
    <property type="entry name" value="Periplasmic binding protein-like II"/>
    <property type="match status" value="1"/>
</dbReference>
<evidence type="ECO:0000313" key="4">
    <source>
        <dbReference type="Proteomes" id="UP000542125"/>
    </source>
</evidence>
<dbReference type="AlphaFoldDB" id="A0A7Y9LPX5"/>
<gene>
    <name evidence="3" type="ORF">FHW18_004460</name>
</gene>
<dbReference type="PIRSF" id="PIRSF017082">
    <property type="entry name" value="YflP"/>
    <property type="match status" value="1"/>
</dbReference>
<dbReference type="InterPro" id="IPR005064">
    <property type="entry name" value="BUG"/>
</dbReference>
<organism evidence="3 4">
    <name type="scientific">Pigmentiphaga litoralis</name>
    <dbReference type="NCBI Taxonomy" id="516702"/>
    <lineage>
        <taxon>Bacteria</taxon>
        <taxon>Pseudomonadati</taxon>
        <taxon>Pseudomonadota</taxon>
        <taxon>Betaproteobacteria</taxon>
        <taxon>Burkholderiales</taxon>
        <taxon>Alcaligenaceae</taxon>
        <taxon>Pigmentiphaga</taxon>
    </lineage>
</organism>
<feature type="chain" id="PRO_5030763297" evidence="2">
    <location>
        <begin position="31"/>
        <end position="325"/>
    </location>
</feature>
<proteinExistence type="inferred from homology"/>
<dbReference type="Pfam" id="PF03401">
    <property type="entry name" value="TctC"/>
    <property type="match status" value="1"/>
</dbReference>
<keyword evidence="4" id="KW-1185">Reference proteome</keyword>
<comment type="similarity">
    <text evidence="1">Belongs to the UPF0065 (bug) family.</text>
</comment>
<dbReference type="Gene3D" id="3.40.190.10">
    <property type="entry name" value="Periplasmic binding protein-like II"/>
    <property type="match status" value="1"/>
</dbReference>
<sequence>MYTKHAWHVATAALICAAPFGLAHSASAPAAFPTKPITIIVGYAAGGGNDVLARVVGERMAANMGQPVIIENRPGVASIIGANVVAKAKPDGYTLLWGASGPISFNPALYSKLSYKPEDFTPVSLAATFPLVLLTQANNPAKTVKELVDFSIKSPEKANYGASAASFQLVSELFNSKTGGKFTRIPYKGSNESVSAVMAGDVTMTLVDPGPASTALQGNRAKALAVTSAERMADYPNVPTLTELGIDLKVELWSGVLAPAGTPEPIIRKLEQEIARAVGDPEVKKRIQALGMIPTSNTSAEFTKIIQEEVPLWKKVAKENNISAD</sequence>